<evidence type="ECO:0000256" key="2">
    <source>
        <dbReference type="ARBA" id="ARBA00023274"/>
    </source>
</evidence>
<evidence type="ECO:0000313" key="3">
    <source>
        <dbReference type="Proteomes" id="UP000515153"/>
    </source>
</evidence>
<dbReference type="GO" id="GO:0003735">
    <property type="term" value="F:structural constituent of ribosome"/>
    <property type="evidence" value="ECO:0007669"/>
    <property type="project" value="InterPro"/>
</dbReference>
<dbReference type="PANTHER" id="PTHR10768">
    <property type="entry name" value="60S RIBOSOMAL PROTEIN L37"/>
    <property type="match status" value="1"/>
</dbReference>
<proteinExistence type="predicted"/>
<dbReference type="GO" id="GO:0022625">
    <property type="term" value="C:cytosolic large ribosomal subunit"/>
    <property type="evidence" value="ECO:0007669"/>
    <property type="project" value="TreeGrafter"/>
</dbReference>
<keyword evidence="3" id="KW-1185">Reference proteome</keyword>
<sequence length="83" mass="9215">MKTTWILQVAAPSTSRSTPALRADTLLLRPGSETTDNWSEKAKRRKTTGTGRMRYLSTVTRKFKNDFQTGTPKGSRGINNVTA</sequence>
<dbReference type="GO" id="GO:0003723">
    <property type="term" value="F:RNA binding"/>
    <property type="evidence" value="ECO:0007669"/>
    <property type="project" value="TreeGrafter"/>
</dbReference>
<reference evidence="4" key="2">
    <citation type="submission" date="2019-10" db="EMBL/GenBank/DDBJ databases">
        <authorList>
            <consortium name="NCBI Genome Project"/>
        </authorList>
    </citation>
    <scope>NUCLEOTIDE SEQUENCE</scope>
    <source>
        <strain evidence="4">NI907</strain>
    </source>
</reference>
<dbReference type="Gene3D" id="2.20.25.30">
    <property type="match status" value="1"/>
</dbReference>
<dbReference type="KEGG" id="pgri:PgNI_10807"/>
<gene>
    <name evidence="4" type="ORF">PgNI_10807</name>
</gene>
<organism evidence="3 4">
    <name type="scientific">Pyricularia grisea</name>
    <name type="common">Crabgrass-specific blast fungus</name>
    <name type="synonym">Magnaporthe grisea</name>
    <dbReference type="NCBI Taxonomy" id="148305"/>
    <lineage>
        <taxon>Eukaryota</taxon>
        <taxon>Fungi</taxon>
        <taxon>Dikarya</taxon>
        <taxon>Ascomycota</taxon>
        <taxon>Pezizomycotina</taxon>
        <taxon>Sordariomycetes</taxon>
        <taxon>Sordariomycetidae</taxon>
        <taxon>Magnaporthales</taxon>
        <taxon>Pyriculariaceae</taxon>
        <taxon>Pyricularia</taxon>
    </lineage>
</organism>
<keyword evidence="1" id="KW-0689">Ribosomal protein</keyword>
<dbReference type="PANTHER" id="PTHR10768:SF0">
    <property type="entry name" value="RIBOSOMAL PROTEIN L37"/>
    <property type="match status" value="1"/>
</dbReference>
<reference evidence="4" key="3">
    <citation type="submission" date="2025-08" db="UniProtKB">
        <authorList>
            <consortium name="RefSeq"/>
        </authorList>
    </citation>
    <scope>IDENTIFICATION</scope>
    <source>
        <strain evidence="4">NI907</strain>
    </source>
</reference>
<dbReference type="RefSeq" id="XP_030979465.1">
    <property type="nucleotide sequence ID" value="XM_031130781.1"/>
</dbReference>
<dbReference type="GeneID" id="41965686"/>
<dbReference type="InterPro" id="IPR011331">
    <property type="entry name" value="Ribosomal_eL37/eL43"/>
</dbReference>
<dbReference type="GO" id="GO:0006412">
    <property type="term" value="P:translation"/>
    <property type="evidence" value="ECO:0007669"/>
    <property type="project" value="InterPro"/>
</dbReference>
<keyword evidence="2" id="KW-0687">Ribonucleoprotein</keyword>
<dbReference type="Proteomes" id="UP000515153">
    <property type="component" value="Chromosome VII"/>
</dbReference>
<reference evidence="3 4" key="1">
    <citation type="journal article" date="2019" name="Mol. Biol. Evol.">
        <title>Blast fungal genomes show frequent chromosomal changes, gene gains and losses, and effector gene turnover.</title>
        <authorList>
            <person name="Gomez Luciano L.B."/>
            <person name="Jason Tsai I."/>
            <person name="Chuma I."/>
            <person name="Tosa Y."/>
            <person name="Chen Y.H."/>
            <person name="Li J.Y."/>
            <person name="Li M.Y."/>
            <person name="Jade Lu M.Y."/>
            <person name="Nakayashiki H."/>
            <person name="Li W.H."/>
        </authorList>
    </citation>
    <scope>NUCLEOTIDE SEQUENCE [LARGE SCALE GENOMIC DNA]</scope>
    <source>
        <strain evidence="3 4">NI907</strain>
    </source>
</reference>
<name>A0A6P8AX34_PYRGI</name>
<protein>
    <submittedName>
        <fullName evidence="4">Uncharacterized protein</fullName>
    </submittedName>
</protein>
<dbReference type="AlphaFoldDB" id="A0A6P8AX34"/>
<accession>A0A6P8AX34</accession>
<evidence type="ECO:0000313" key="4">
    <source>
        <dbReference type="RefSeq" id="XP_030979465.1"/>
    </source>
</evidence>
<evidence type="ECO:0000256" key="1">
    <source>
        <dbReference type="ARBA" id="ARBA00022980"/>
    </source>
</evidence>